<dbReference type="GeneID" id="26910410"/>
<protein>
    <submittedName>
        <fullName evidence="1">TATE DNA Transposon</fullName>
    </submittedName>
</protein>
<sequence>MLTHLPRNNKESAVALTTYPSAPSPVVEEQLRSVFVRGWPRLCLVRAHRPHQERDSGLCMPANCLGNVLNVFLVDCHHLPGCLRRLLFIAKQHKPPQHYSLKRMCRVLMNHRISRKNPFCEEIALALWKRQRAWPWWCVAGSSGAARDAVYRCGTTPPCRGAKERAAAAHQEEATAAATAASC</sequence>
<name>A0A0N0DQJ5_LEPPY</name>
<evidence type="ECO:0000313" key="2">
    <source>
        <dbReference type="Proteomes" id="UP000037923"/>
    </source>
</evidence>
<gene>
    <name evidence="1" type="ORF">ABB37_10130</name>
</gene>
<organism evidence="1 2">
    <name type="scientific">Leptomonas pyrrhocoris</name>
    <name type="common">Firebug parasite</name>
    <dbReference type="NCBI Taxonomy" id="157538"/>
    <lineage>
        <taxon>Eukaryota</taxon>
        <taxon>Discoba</taxon>
        <taxon>Euglenozoa</taxon>
        <taxon>Kinetoplastea</taxon>
        <taxon>Metakinetoplastina</taxon>
        <taxon>Trypanosomatida</taxon>
        <taxon>Trypanosomatidae</taxon>
        <taxon>Leishmaniinae</taxon>
        <taxon>Leptomonas</taxon>
    </lineage>
</organism>
<comment type="caution">
    <text evidence="1">The sequence shown here is derived from an EMBL/GenBank/DDBJ whole genome shotgun (WGS) entry which is preliminary data.</text>
</comment>
<proteinExistence type="predicted"/>
<accession>A0A0N0DQJ5</accession>
<dbReference type="RefSeq" id="XP_015651523.1">
    <property type="nucleotide sequence ID" value="XM_015809891.1"/>
</dbReference>
<keyword evidence="2" id="KW-1185">Reference proteome</keyword>
<reference evidence="1 2" key="1">
    <citation type="submission" date="2015-07" db="EMBL/GenBank/DDBJ databases">
        <title>High-quality genome of monoxenous trypanosomatid Leptomonas pyrrhocoris.</title>
        <authorList>
            <person name="Flegontov P."/>
            <person name="Butenko A."/>
            <person name="Firsov S."/>
            <person name="Vlcek C."/>
            <person name="Logacheva M.D."/>
            <person name="Field M."/>
            <person name="Filatov D."/>
            <person name="Flegontova O."/>
            <person name="Gerasimov E."/>
            <person name="Jackson A.P."/>
            <person name="Kelly S."/>
            <person name="Opperdoes F."/>
            <person name="O'Reilly A."/>
            <person name="Votypka J."/>
            <person name="Yurchenko V."/>
            <person name="Lukes J."/>
        </authorList>
    </citation>
    <scope>NUCLEOTIDE SEQUENCE [LARGE SCALE GENOMIC DNA]</scope>
    <source>
        <strain evidence="1">H10</strain>
    </source>
</reference>
<dbReference type="EMBL" id="LGTL01000047">
    <property type="protein sequence ID" value="KPA73084.1"/>
    <property type="molecule type" value="Genomic_DNA"/>
</dbReference>
<dbReference type="VEuPathDB" id="TriTrypDB:LpyrH10_47_0010"/>
<dbReference type="Proteomes" id="UP000037923">
    <property type="component" value="Unassembled WGS sequence"/>
</dbReference>
<evidence type="ECO:0000313" key="1">
    <source>
        <dbReference type="EMBL" id="KPA73084.1"/>
    </source>
</evidence>
<dbReference type="AlphaFoldDB" id="A0A0N0DQJ5"/>